<evidence type="ECO:0000259" key="2">
    <source>
        <dbReference type="Pfam" id="PF12158"/>
    </source>
</evidence>
<sequence length="103" mass="11307">MRFRYTVAGQEYRGQRASLHIGNGNASLYYQQLGERLEAAQRTGTPVPVWVNPAQPTESIVDRSLRPGLLALQLGLALAFGGVGGNLLVRMGRTMWVRLRTPG</sequence>
<keyword evidence="1" id="KW-0472">Membrane</keyword>
<organism evidence="3 4">
    <name type="scientific">Acidovorax temperans</name>
    <dbReference type="NCBI Taxonomy" id="80878"/>
    <lineage>
        <taxon>Bacteria</taxon>
        <taxon>Pseudomonadati</taxon>
        <taxon>Pseudomonadota</taxon>
        <taxon>Betaproteobacteria</taxon>
        <taxon>Burkholderiales</taxon>
        <taxon>Comamonadaceae</taxon>
        <taxon>Acidovorax</taxon>
    </lineage>
</organism>
<name>A0A543L1E5_9BURK</name>
<dbReference type="Proteomes" id="UP000316993">
    <property type="component" value="Unassembled WGS sequence"/>
</dbReference>
<proteinExistence type="predicted"/>
<gene>
    <name evidence="3" type="ORF">BDD18_3072</name>
</gene>
<keyword evidence="1" id="KW-1133">Transmembrane helix</keyword>
<protein>
    <submittedName>
        <fullName evidence="3">Uncharacterized protein DUF3592</fullName>
    </submittedName>
</protein>
<comment type="caution">
    <text evidence="3">The sequence shown here is derived from an EMBL/GenBank/DDBJ whole genome shotgun (WGS) entry which is preliminary data.</text>
</comment>
<dbReference type="RefSeq" id="WP_170207414.1">
    <property type="nucleotide sequence ID" value="NZ_VFPV01000003.1"/>
</dbReference>
<accession>A0A543L1E5</accession>
<dbReference type="AlphaFoldDB" id="A0A543L1E5"/>
<evidence type="ECO:0000313" key="4">
    <source>
        <dbReference type="Proteomes" id="UP000316993"/>
    </source>
</evidence>
<reference evidence="3 4" key="1">
    <citation type="submission" date="2019-06" db="EMBL/GenBank/DDBJ databases">
        <title>Genomic Encyclopedia of Archaeal and Bacterial Type Strains, Phase II (KMG-II): from individual species to whole genera.</title>
        <authorList>
            <person name="Goeker M."/>
        </authorList>
    </citation>
    <scope>NUCLEOTIDE SEQUENCE [LARGE SCALE GENOMIC DNA]</scope>
    <source>
        <strain evidence="3 4">DSM 7270</strain>
    </source>
</reference>
<keyword evidence="1" id="KW-0812">Transmembrane</keyword>
<feature type="domain" description="DUF3592" evidence="2">
    <location>
        <begin position="3"/>
        <end position="65"/>
    </location>
</feature>
<feature type="transmembrane region" description="Helical" evidence="1">
    <location>
        <begin position="69"/>
        <end position="89"/>
    </location>
</feature>
<dbReference type="InterPro" id="IPR021994">
    <property type="entry name" value="DUF3592"/>
</dbReference>
<evidence type="ECO:0000256" key="1">
    <source>
        <dbReference type="SAM" id="Phobius"/>
    </source>
</evidence>
<evidence type="ECO:0000313" key="3">
    <source>
        <dbReference type="EMBL" id="TQN01127.1"/>
    </source>
</evidence>
<dbReference type="EMBL" id="VFPV01000003">
    <property type="protein sequence ID" value="TQN01127.1"/>
    <property type="molecule type" value="Genomic_DNA"/>
</dbReference>
<dbReference type="Pfam" id="PF12158">
    <property type="entry name" value="DUF3592"/>
    <property type="match status" value="1"/>
</dbReference>